<dbReference type="PROSITE" id="PS00409">
    <property type="entry name" value="PROKAR_NTER_METHYL"/>
    <property type="match status" value="1"/>
</dbReference>
<evidence type="ECO:0000256" key="3">
    <source>
        <dbReference type="SAM" id="Phobius"/>
    </source>
</evidence>
<keyword evidence="2" id="KW-0178">Competence</keyword>
<keyword evidence="5" id="KW-1185">Reference proteome</keyword>
<dbReference type="NCBIfam" id="TIGR02532">
    <property type="entry name" value="IV_pilin_GFxxxE"/>
    <property type="match status" value="1"/>
</dbReference>
<dbReference type="Proteomes" id="UP001597506">
    <property type="component" value="Unassembled WGS sequence"/>
</dbReference>
<evidence type="ECO:0000313" key="5">
    <source>
        <dbReference type="Proteomes" id="UP001597506"/>
    </source>
</evidence>
<evidence type="ECO:0000313" key="4">
    <source>
        <dbReference type="EMBL" id="MFD2681453.1"/>
    </source>
</evidence>
<sequence length="130" mass="14747">MKKSEEGVTLVEVLIALALLSMILLLANSVHLFVQKQMNSQVNKIQVQSDERLAIGLITKEIRKAETVETNHLNELIINETDVYKLKSTTLTKNNEPFISNIKKFTVKKRGNQVTLKIGSLPETIIYLRE</sequence>
<keyword evidence="3" id="KW-0812">Transmembrane</keyword>
<keyword evidence="3" id="KW-1133">Transmembrane helix</keyword>
<gene>
    <name evidence="4" type="ORF">ACFSUL_11925</name>
</gene>
<name>A0ABW5RSB7_9BACI</name>
<dbReference type="Pfam" id="PF07963">
    <property type="entry name" value="N_methyl"/>
    <property type="match status" value="1"/>
</dbReference>
<comment type="caution">
    <text evidence="4">The sequence shown here is derived from an EMBL/GenBank/DDBJ whole genome shotgun (WGS) entry which is preliminary data.</text>
</comment>
<organism evidence="4 5">
    <name type="scientific">Bacillus seohaeanensis</name>
    <dbReference type="NCBI Taxonomy" id="284580"/>
    <lineage>
        <taxon>Bacteria</taxon>
        <taxon>Bacillati</taxon>
        <taxon>Bacillota</taxon>
        <taxon>Bacilli</taxon>
        <taxon>Bacillales</taxon>
        <taxon>Bacillaceae</taxon>
        <taxon>Bacillus</taxon>
    </lineage>
</organism>
<reference evidence="5" key="1">
    <citation type="journal article" date="2019" name="Int. J. Syst. Evol. Microbiol.">
        <title>The Global Catalogue of Microorganisms (GCM) 10K type strain sequencing project: providing services to taxonomists for standard genome sequencing and annotation.</title>
        <authorList>
            <consortium name="The Broad Institute Genomics Platform"/>
            <consortium name="The Broad Institute Genome Sequencing Center for Infectious Disease"/>
            <person name="Wu L."/>
            <person name="Ma J."/>
        </authorList>
    </citation>
    <scope>NUCLEOTIDE SEQUENCE [LARGE SCALE GENOMIC DNA]</scope>
    <source>
        <strain evidence="5">KCTC 3913</strain>
    </source>
</reference>
<proteinExistence type="predicted"/>
<dbReference type="EMBL" id="JBHUMF010000030">
    <property type="protein sequence ID" value="MFD2681453.1"/>
    <property type="molecule type" value="Genomic_DNA"/>
</dbReference>
<keyword evidence="3" id="KW-0472">Membrane</keyword>
<feature type="transmembrane region" description="Helical" evidence="3">
    <location>
        <begin position="13"/>
        <end position="34"/>
    </location>
</feature>
<accession>A0ABW5RSB7</accession>
<comment type="subcellular location">
    <subcellularLocation>
        <location evidence="1">Cell surface</location>
    </subcellularLocation>
</comment>
<evidence type="ECO:0000256" key="2">
    <source>
        <dbReference type="ARBA" id="ARBA00023287"/>
    </source>
</evidence>
<protein>
    <submittedName>
        <fullName evidence="4">Prepilin-type N-terminal cleavage/methylation domain-containing protein</fullName>
    </submittedName>
</protein>
<evidence type="ECO:0000256" key="1">
    <source>
        <dbReference type="ARBA" id="ARBA00004241"/>
    </source>
</evidence>
<dbReference type="InterPro" id="IPR012902">
    <property type="entry name" value="N_methyl_site"/>
</dbReference>
<dbReference type="RefSeq" id="WP_377935681.1">
    <property type="nucleotide sequence ID" value="NZ_JBHUMF010000030.1"/>
</dbReference>